<feature type="compositionally biased region" description="Basic and acidic residues" evidence="1">
    <location>
        <begin position="268"/>
        <end position="297"/>
    </location>
</feature>
<accession>A2DI88</accession>
<evidence type="ECO:0000256" key="1">
    <source>
        <dbReference type="SAM" id="MobiDB-lite"/>
    </source>
</evidence>
<dbReference type="InterPro" id="IPR041973">
    <property type="entry name" value="KOW_Spt5_1"/>
</dbReference>
<dbReference type="RefSeq" id="XP_001580870.1">
    <property type="nucleotide sequence ID" value="XM_001580820.1"/>
</dbReference>
<gene>
    <name evidence="2" type="ORF">TVAG_129920</name>
</gene>
<dbReference type="EMBL" id="DS113203">
    <property type="protein sequence ID" value="EAY19884.1"/>
    <property type="molecule type" value="Genomic_DNA"/>
</dbReference>
<protein>
    <submittedName>
        <fullName evidence="2">Uncharacterized protein</fullName>
    </submittedName>
</protein>
<dbReference type="VEuPathDB" id="TrichDB:TVAGG3_0712230"/>
<dbReference type="VEuPathDB" id="TrichDB:TVAG_129920"/>
<sequence length="550" mass="63035">MSSDGIIQRAITEQEYMNLTIQGEDTPKTIDEEKKKLLEELKNVSIAKIELVRVSDKNLNNNLLELQKIDCVISVFTIPPVDSFLYVEVTERQKFEESYAGRRYEWLNSDDFVKIFCNIRFSHLFDPKEQAYARLHYPPYENDVCEILDVREDLKEAYIRVIPRVDIPKLNMTVNAPTPFSIKAATRANLPLQEEDIHISFSNYAKVARGYMFQDSYFEGKTTIMRVSVSNLLFNTKISNQEKRAIGDRIIYFTHSRRDTSKQTVDTPPKETDKAKKRIKSETDKEPKAVKDDEAPKPARRGPKKDEAPKHRGRKPNPNKQQKSRSRRKEKQELEEEEDESTESSESSSEDSISESSSSSSSDQEPMPQAKRSEKIVKQIQPQRVTKILSGKPPKSVALQYSLEGSKNHKQTQILDIPVIMRSYTSHATQPEIYSMVELPTREIAVVTHKDEKCLTLLIFTNRSISMDLNVELPIIPDDNSVHDRIGRRVFPGDVIFVKSGENMNYQGIVTHTRNNRIFGELSLSGDVKPIWASGREIILIEDDLGPVEN</sequence>
<evidence type="ECO:0000313" key="3">
    <source>
        <dbReference type="Proteomes" id="UP000001542"/>
    </source>
</evidence>
<feature type="compositionally biased region" description="Acidic residues" evidence="1">
    <location>
        <begin position="333"/>
        <end position="353"/>
    </location>
</feature>
<dbReference type="Proteomes" id="UP000001542">
    <property type="component" value="Unassembled WGS sequence"/>
</dbReference>
<reference evidence="2" key="1">
    <citation type="submission" date="2006-10" db="EMBL/GenBank/DDBJ databases">
        <authorList>
            <person name="Amadeo P."/>
            <person name="Zhao Q."/>
            <person name="Wortman J."/>
            <person name="Fraser-Liggett C."/>
            <person name="Carlton J."/>
        </authorList>
    </citation>
    <scope>NUCLEOTIDE SEQUENCE</scope>
    <source>
        <strain evidence="2">G3</strain>
    </source>
</reference>
<keyword evidence="3" id="KW-1185">Reference proteome</keyword>
<proteinExistence type="predicted"/>
<feature type="region of interest" description="Disordered" evidence="1">
    <location>
        <begin position="258"/>
        <end position="381"/>
    </location>
</feature>
<dbReference type="KEGG" id="tva:5465414"/>
<evidence type="ECO:0000313" key="2">
    <source>
        <dbReference type="EMBL" id="EAY19884.1"/>
    </source>
</evidence>
<dbReference type="CDD" id="cd06081">
    <property type="entry name" value="KOW_Spt5_1"/>
    <property type="match status" value="1"/>
</dbReference>
<feature type="compositionally biased region" description="Basic residues" evidence="1">
    <location>
        <begin position="311"/>
        <end position="329"/>
    </location>
</feature>
<dbReference type="InParanoid" id="A2DI88"/>
<feature type="compositionally biased region" description="Low complexity" evidence="1">
    <location>
        <begin position="354"/>
        <end position="365"/>
    </location>
</feature>
<reference evidence="2" key="2">
    <citation type="journal article" date="2007" name="Science">
        <title>Draft genome sequence of the sexually transmitted pathogen Trichomonas vaginalis.</title>
        <authorList>
            <person name="Carlton J.M."/>
            <person name="Hirt R.P."/>
            <person name="Silva J.C."/>
            <person name="Delcher A.L."/>
            <person name="Schatz M."/>
            <person name="Zhao Q."/>
            <person name="Wortman J.R."/>
            <person name="Bidwell S.L."/>
            <person name="Alsmark U.C.M."/>
            <person name="Besteiro S."/>
            <person name="Sicheritz-Ponten T."/>
            <person name="Noel C.J."/>
            <person name="Dacks J.B."/>
            <person name="Foster P.G."/>
            <person name="Simillion C."/>
            <person name="Van de Peer Y."/>
            <person name="Miranda-Saavedra D."/>
            <person name="Barton G.J."/>
            <person name="Westrop G.D."/>
            <person name="Mueller S."/>
            <person name="Dessi D."/>
            <person name="Fiori P.L."/>
            <person name="Ren Q."/>
            <person name="Paulsen I."/>
            <person name="Zhang H."/>
            <person name="Bastida-Corcuera F.D."/>
            <person name="Simoes-Barbosa A."/>
            <person name="Brown M.T."/>
            <person name="Hayes R.D."/>
            <person name="Mukherjee M."/>
            <person name="Okumura C.Y."/>
            <person name="Schneider R."/>
            <person name="Smith A.J."/>
            <person name="Vanacova S."/>
            <person name="Villalvazo M."/>
            <person name="Haas B.J."/>
            <person name="Pertea M."/>
            <person name="Feldblyum T.V."/>
            <person name="Utterback T.R."/>
            <person name="Shu C.L."/>
            <person name="Osoegawa K."/>
            <person name="de Jong P.J."/>
            <person name="Hrdy I."/>
            <person name="Horvathova L."/>
            <person name="Zubacova Z."/>
            <person name="Dolezal P."/>
            <person name="Malik S.B."/>
            <person name="Logsdon J.M. Jr."/>
            <person name="Henze K."/>
            <person name="Gupta A."/>
            <person name="Wang C.C."/>
            <person name="Dunne R.L."/>
            <person name="Upcroft J.A."/>
            <person name="Upcroft P."/>
            <person name="White O."/>
            <person name="Salzberg S.L."/>
            <person name="Tang P."/>
            <person name="Chiu C.-H."/>
            <person name="Lee Y.-S."/>
            <person name="Embley T.M."/>
            <person name="Coombs G.H."/>
            <person name="Mottram J.C."/>
            <person name="Tachezy J."/>
            <person name="Fraser-Liggett C.M."/>
            <person name="Johnson P.J."/>
        </authorList>
    </citation>
    <scope>NUCLEOTIDE SEQUENCE [LARGE SCALE GENOMIC DNA]</scope>
    <source>
        <strain evidence="2">G3</strain>
    </source>
</reference>
<name>A2DI88_TRIV3</name>
<organism evidence="2 3">
    <name type="scientific">Trichomonas vaginalis (strain ATCC PRA-98 / G3)</name>
    <dbReference type="NCBI Taxonomy" id="412133"/>
    <lineage>
        <taxon>Eukaryota</taxon>
        <taxon>Metamonada</taxon>
        <taxon>Parabasalia</taxon>
        <taxon>Trichomonadida</taxon>
        <taxon>Trichomonadidae</taxon>
        <taxon>Trichomonas</taxon>
    </lineage>
</organism>
<dbReference type="AlphaFoldDB" id="A2DI88"/>